<evidence type="ECO:0000256" key="2">
    <source>
        <dbReference type="ARBA" id="ARBA00007886"/>
    </source>
</evidence>
<evidence type="ECO:0000256" key="5">
    <source>
        <dbReference type="ARBA" id="ARBA00023136"/>
    </source>
</evidence>
<evidence type="ECO:0000256" key="7">
    <source>
        <dbReference type="ARBA" id="ARBA00023288"/>
    </source>
</evidence>
<dbReference type="InterPro" id="IPR008844">
    <property type="entry name" value="Spore_GerAC-like"/>
</dbReference>
<dbReference type="InterPro" id="IPR038501">
    <property type="entry name" value="Spore_GerAC_C_sf"/>
</dbReference>
<dbReference type="RefSeq" id="WP_069033517.1">
    <property type="nucleotide sequence ID" value="NZ_MDKC01000010.1"/>
</dbReference>
<protein>
    <recommendedName>
        <fullName evidence="12">Ger(X)C family germination protein</fullName>
    </recommendedName>
</protein>
<evidence type="ECO:0000313" key="10">
    <source>
        <dbReference type="EMBL" id="ODG92234.1"/>
    </source>
</evidence>
<dbReference type="InterPro" id="IPR057336">
    <property type="entry name" value="GerAC_N"/>
</dbReference>
<comment type="caution">
    <text evidence="10">The sequence shown here is derived from an EMBL/GenBank/DDBJ whole genome shotgun (WGS) entry which is preliminary data.</text>
</comment>
<evidence type="ECO:0000259" key="9">
    <source>
        <dbReference type="Pfam" id="PF25198"/>
    </source>
</evidence>
<feature type="domain" description="Spore germination protein N-terminal" evidence="9">
    <location>
        <begin position="23"/>
        <end position="194"/>
    </location>
</feature>
<sequence>MIRKSIIIICLFLFLLVATGCWDSRTITEKTLVNGISIDIDQDKKIEVNALILDIIGRGAGVFDFQNESVKSIQNSVSHAGMEIQSFLPGDITTSKTRVILLGEDFSKTKFIHLLSTFRRRTFSNINVSVAITNKQPAKNVLALKTVGSKPLSFILRDTIDNAESTSIAQKMELFNIFTYSSEDGIDFTIPVVDVSDKRVEVVGAGLMHNASYTGHFITSEQSPVLLMLMGKYGNTGHFITKLPKKYEAPYNTISYEIIRPRNNFSITTSKDKIKVNLKVDAFVRIDGITSIKMLQEKEMWSIIKKDLNKRAKEVIKEIQVANSDVLGIGRYLKEHQPEEWRKLNWQKEYPTIEIKPKVTVTILSTGAIGTESQLEE</sequence>
<dbReference type="PANTHER" id="PTHR35789">
    <property type="entry name" value="SPORE GERMINATION PROTEIN B3"/>
    <property type="match status" value="1"/>
</dbReference>
<dbReference type="Proteomes" id="UP000094580">
    <property type="component" value="Unassembled WGS sequence"/>
</dbReference>
<feature type="domain" description="Spore germination GerAC-like C-terminal" evidence="8">
    <location>
        <begin position="204"/>
        <end position="367"/>
    </location>
</feature>
<dbReference type="Pfam" id="PF25198">
    <property type="entry name" value="Spore_GerAC_N"/>
    <property type="match status" value="1"/>
</dbReference>
<keyword evidence="11" id="KW-1185">Reference proteome</keyword>
<name>A0ABX2ZUY4_9BACI</name>
<dbReference type="EMBL" id="MDKC01000010">
    <property type="protein sequence ID" value="ODG92234.1"/>
    <property type="molecule type" value="Genomic_DNA"/>
</dbReference>
<organism evidence="10 11">
    <name type="scientific">Gottfriedia luciferensis</name>
    <dbReference type="NCBI Taxonomy" id="178774"/>
    <lineage>
        <taxon>Bacteria</taxon>
        <taxon>Bacillati</taxon>
        <taxon>Bacillota</taxon>
        <taxon>Bacilli</taxon>
        <taxon>Bacillales</taxon>
        <taxon>Bacillaceae</taxon>
        <taxon>Gottfriedia</taxon>
    </lineage>
</organism>
<dbReference type="Gene3D" id="3.30.300.210">
    <property type="entry name" value="Nutrient germinant receptor protein C, domain 3"/>
    <property type="match status" value="1"/>
</dbReference>
<keyword evidence="4" id="KW-0732">Signal</keyword>
<dbReference type="NCBIfam" id="TIGR02887">
    <property type="entry name" value="spore_ger_x_C"/>
    <property type="match status" value="1"/>
</dbReference>
<proteinExistence type="inferred from homology"/>
<accession>A0ABX2ZUY4</accession>
<dbReference type="PROSITE" id="PS51257">
    <property type="entry name" value="PROKAR_LIPOPROTEIN"/>
    <property type="match status" value="1"/>
</dbReference>
<evidence type="ECO:0000256" key="3">
    <source>
        <dbReference type="ARBA" id="ARBA00022544"/>
    </source>
</evidence>
<evidence type="ECO:0000256" key="4">
    <source>
        <dbReference type="ARBA" id="ARBA00022729"/>
    </source>
</evidence>
<evidence type="ECO:0000313" key="11">
    <source>
        <dbReference type="Proteomes" id="UP000094580"/>
    </source>
</evidence>
<keyword evidence="3" id="KW-0309">Germination</keyword>
<dbReference type="Pfam" id="PF05504">
    <property type="entry name" value="Spore_GerAC"/>
    <property type="match status" value="1"/>
</dbReference>
<evidence type="ECO:0008006" key="12">
    <source>
        <dbReference type="Google" id="ProtNLM"/>
    </source>
</evidence>
<evidence type="ECO:0000256" key="6">
    <source>
        <dbReference type="ARBA" id="ARBA00023139"/>
    </source>
</evidence>
<evidence type="ECO:0000259" key="8">
    <source>
        <dbReference type="Pfam" id="PF05504"/>
    </source>
</evidence>
<comment type="subcellular location">
    <subcellularLocation>
        <location evidence="1">Membrane</location>
        <topology evidence="1">Lipid-anchor</topology>
    </subcellularLocation>
</comment>
<dbReference type="PANTHER" id="PTHR35789:SF1">
    <property type="entry name" value="SPORE GERMINATION PROTEIN B3"/>
    <property type="match status" value="1"/>
</dbReference>
<comment type="similarity">
    <text evidence="2">Belongs to the GerABKC lipoprotein family.</text>
</comment>
<reference evidence="10 11" key="1">
    <citation type="submission" date="2016-07" db="EMBL/GenBank/DDBJ databases">
        <authorList>
            <person name="Townsley L."/>
            <person name="Shank E.A."/>
        </authorList>
    </citation>
    <scope>NUCLEOTIDE SEQUENCE [LARGE SCALE GENOMIC DNA]</scope>
    <source>
        <strain evidence="10 11">CH01</strain>
    </source>
</reference>
<gene>
    <name evidence="10" type="ORF">BED47_20840</name>
</gene>
<evidence type="ECO:0000256" key="1">
    <source>
        <dbReference type="ARBA" id="ARBA00004635"/>
    </source>
</evidence>
<keyword evidence="6" id="KW-0564">Palmitate</keyword>
<dbReference type="InterPro" id="IPR046953">
    <property type="entry name" value="Spore_GerAC-like_C"/>
</dbReference>
<keyword evidence="7" id="KW-0449">Lipoprotein</keyword>
<keyword evidence="5" id="KW-0472">Membrane</keyword>